<dbReference type="Pfam" id="PF00528">
    <property type="entry name" value="BPD_transp_1"/>
    <property type="match status" value="1"/>
</dbReference>
<feature type="transmembrane region" description="Helical" evidence="8">
    <location>
        <begin position="209"/>
        <end position="230"/>
    </location>
</feature>
<evidence type="ECO:0000313" key="11">
    <source>
        <dbReference type="Proteomes" id="UP000248544"/>
    </source>
</evidence>
<organism evidence="10 11">
    <name type="scientific">Spongiactinospora gelatinilytica</name>
    <dbReference type="NCBI Taxonomy" id="2666298"/>
    <lineage>
        <taxon>Bacteria</taxon>
        <taxon>Bacillati</taxon>
        <taxon>Actinomycetota</taxon>
        <taxon>Actinomycetes</taxon>
        <taxon>Streptosporangiales</taxon>
        <taxon>Streptosporangiaceae</taxon>
        <taxon>Spongiactinospora</taxon>
    </lineage>
</organism>
<feature type="transmembrane region" description="Helical" evidence="8">
    <location>
        <begin position="69"/>
        <end position="95"/>
    </location>
</feature>
<dbReference type="GO" id="GO:0043190">
    <property type="term" value="C:ATP-binding cassette (ABC) transporter complex"/>
    <property type="evidence" value="ECO:0007669"/>
    <property type="project" value="InterPro"/>
</dbReference>
<dbReference type="InterPro" id="IPR035906">
    <property type="entry name" value="MetI-like_sf"/>
</dbReference>
<keyword evidence="11" id="KW-1185">Reference proteome</keyword>
<evidence type="ECO:0000256" key="3">
    <source>
        <dbReference type="ARBA" id="ARBA00022475"/>
    </source>
</evidence>
<keyword evidence="5" id="KW-0029">Amino-acid transport</keyword>
<evidence type="ECO:0000259" key="9">
    <source>
        <dbReference type="PROSITE" id="PS50928"/>
    </source>
</evidence>
<keyword evidence="2 8" id="KW-0813">Transport</keyword>
<evidence type="ECO:0000256" key="5">
    <source>
        <dbReference type="ARBA" id="ARBA00022970"/>
    </source>
</evidence>
<dbReference type="SUPFAM" id="SSF161098">
    <property type="entry name" value="MetI-like"/>
    <property type="match status" value="1"/>
</dbReference>
<dbReference type="PROSITE" id="PS50928">
    <property type="entry name" value="ABC_TM1"/>
    <property type="match status" value="1"/>
</dbReference>
<dbReference type="InterPro" id="IPR043429">
    <property type="entry name" value="ArtM/GltK/GlnP/TcyL/YhdX-like"/>
</dbReference>
<dbReference type="PANTHER" id="PTHR30614">
    <property type="entry name" value="MEMBRANE COMPONENT OF AMINO ACID ABC TRANSPORTER"/>
    <property type="match status" value="1"/>
</dbReference>
<dbReference type="EMBL" id="POUA01000241">
    <property type="protein sequence ID" value="PZG37123.1"/>
    <property type="molecule type" value="Genomic_DNA"/>
</dbReference>
<feature type="transmembrane region" description="Helical" evidence="8">
    <location>
        <begin position="101"/>
        <end position="121"/>
    </location>
</feature>
<evidence type="ECO:0000313" key="10">
    <source>
        <dbReference type="EMBL" id="PZG37123.1"/>
    </source>
</evidence>
<reference evidence="10 11" key="1">
    <citation type="submission" date="2018-01" db="EMBL/GenBank/DDBJ databases">
        <title>Draft genome sequence of Sphaerisporangium sp. 7K107.</title>
        <authorList>
            <person name="Sahin N."/>
            <person name="Saygin H."/>
            <person name="Ay H."/>
        </authorList>
    </citation>
    <scope>NUCLEOTIDE SEQUENCE [LARGE SCALE GENOMIC DNA]</scope>
    <source>
        <strain evidence="10 11">7K107</strain>
    </source>
</reference>
<dbReference type="NCBIfam" id="TIGR01726">
    <property type="entry name" value="HEQRo_perm_3TM"/>
    <property type="match status" value="1"/>
</dbReference>
<comment type="subcellular location">
    <subcellularLocation>
        <location evidence="1 8">Cell membrane</location>
        <topology evidence="1 8">Multi-pass membrane protein</topology>
    </subcellularLocation>
</comment>
<dbReference type="GO" id="GO:0006865">
    <property type="term" value="P:amino acid transport"/>
    <property type="evidence" value="ECO:0007669"/>
    <property type="project" value="UniProtKB-KW"/>
</dbReference>
<keyword evidence="6 8" id="KW-1133">Transmembrane helix</keyword>
<comment type="caution">
    <text evidence="10">The sequence shown here is derived from an EMBL/GenBank/DDBJ whole genome shotgun (WGS) entry which is preliminary data.</text>
</comment>
<dbReference type="Proteomes" id="UP000248544">
    <property type="component" value="Unassembled WGS sequence"/>
</dbReference>
<feature type="transmembrane region" description="Helical" evidence="8">
    <location>
        <begin position="35"/>
        <end position="57"/>
    </location>
</feature>
<dbReference type="CDD" id="cd06261">
    <property type="entry name" value="TM_PBP2"/>
    <property type="match status" value="1"/>
</dbReference>
<dbReference type="InterPro" id="IPR000515">
    <property type="entry name" value="MetI-like"/>
</dbReference>
<evidence type="ECO:0000256" key="2">
    <source>
        <dbReference type="ARBA" id="ARBA00022448"/>
    </source>
</evidence>
<keyword evidence="7 8" id="KW-0472">Membrane</keyword>
<evidence type="ECO:0000256" key="6">
    <source>
        <dbReference type="ARBA" id="ARBA00022989"/>
    </source>
</evidence>
<sequence length="270" mass="29680">MRTGGVRRVSFDWSFLWTHMFDLSPHYGVGLQRTLFMAVISMIFGVMLGMLVALARLSKIRVISGLAALYVWLLRGVPELVILILLYTGLAAAGIFRFNDITVFGMVLPAAMQAAIFGFSIREGAYMGEIFRGGIMAVDRGQVEAAKALGMKRIATLRRIILPQAMRVVVPPMGNQFTIMLKATSLASVLGVPELLLTTQTFAAETFRVFELFIGLAVNYLILTTVWTFIQSLIEARLARHEADTTTEGPLARARRHLFGAATPAGRRAA</sequence>
<protein>
    <submittedName>
        <fullName evidence="10">Amino acid ABC transporter permease</fullName>
    </submittedName>
</protein>
<dbReference type="Gene3D" id="1.10.3720.10">
    <property type="entry name" value="MetI-like"/>
    <property type="match status" value="1"/>
</dbReference>
<evidence type="ECO:0000256" key="8">
    <source>
        <dbReference type="RuleBase" id="RU363032"/>
    </source>
</evidence>
<keyword evidence="4 8" id="KW-0812">Transmembrane</keyword>
<dbReference type="PANTHER" id="PTHR30614:SF0">
    <property type="entry name" value="L-CYSTINE TRANSPORT SYSTEM PERMEASE PROTEIN TCYL"/>
    <property type="match status" value="1"/>
</dbReference>
<evidence type="ECO:0000256" key="7">
    <source>
        <dbReference type="ARBA" id="ARBA00023136"/>
    </source>
</evidence>
<evidence type="ECO:0000256" key="1">
    <source>
        <dbReference type="ARBA" id="ARBA00004651"/>
    </source>
</evidence>
<evidence type="ECO:0000256" key="4">
    <source>
        <dbReference type="ARBA" id="ARBA00022692"/>
    </source>
</evidence>
<gene>
    <name evidence="10" type="ORF">C1I98_25880</name>
</gene>
<dbReference type="AlphaFoldDB" id="A0A2W2FMY7"/>
<feature type="domain" description="ABC transmembrane type-1" evidence="9">
    <location>
        <begin position="31"/>
        <end position="231"/>
    </location>
</feature>
<proteinExistence type="inferred from homology"/>
<dbReference type="InterPro" id="IPR010065">
    <property type="entry name" value="AA_ABC_transptr_permease_3TM"/>
</dbReference>
<comment type="similarity">
    <text evidence="8">Belongs to the binding-protein-dependent transport system permease family.</text>
</comment>
<keyword evidence="3" id="KW-1003">Cell membrane</keyword>
<dbReference type="GO" id="GO:0022857">
    <property type="term" value="F:transmembrane transporter activity"/>
    <property type="evidence" value="ECO:0007669"/>
    <property type="project" value="InterPro"/>
</dbReference>
<name>A0A2W2FMY7_9ACTN</name>
<accession>A0A2W2FMY7</accession>